<dbReference type="AlphaFoldDB" id="A0AAV4S7F3"/>
<accession>A0AAV4S7F3</accession>
<reference evidence="2 3" key="1">
    <citation type="submission" date="2021-06" db="EMBL/GenBank/DDBJ databases">
        <title>Caerostris darwini draft genome.</title>
        <authorList>
            <person name="Kono N."/>
            <person name="Arakawa K."/>
        </authorList>
    </citation>
    <scope>NUCLEOTIDE SEQUENCE [LARGE SCALE GENOMIC DNA]</scope>
</reference>
<evidence type="ECO:0000256" key="1">
    <source>
        <dbReference type="SAM" id="MobiDB-lite"/>
    </source>
</evidence>
<name>A0AAV4S7F3_9ARAC</name>
<evidence type="ECO:0000313" key="3">
    <source>
        <dbReference type="Proteomes" id="UP001054837"/>
    </source>
</evidence>
<dbReference type="Proteomes" id="UP001054837">
    <property type="component" value="Unassembled WGS sequence"/>
</dbReference>
<comment type="caution">
    <text evidence="2">The sequence shown here is derived from an EMBL/GenBank/DDBJ whole genome shotgun (WGS) entry which is preliminary data.</text>
</comment>
<gene>
    <name evidence="2" type="ORF">CDAR_195681</name>
</gene>
<keyword evidence="3" id="KW-1185">Reference proteome</keyword>
<dbReference type="EMBL" id="BPLQ01007295">
    <property type="protein sequence ID" value="GIY29264.1"/>
    <property type="molecule type" value="Genomic_DNA"/>
</dbReference>
<organism evidence="2 3">
    <name type="scientific">Caerostris darwini</name>
    <dbReference type="NCBI Taxonomy" id="1538125"/>
    <lineage>
        <taxon>Eukaryota</taxon>
        <taxon>Metazoa</taxon>
        <taxon>Ecdysozoa</taxon>
        <taxon>Arthropoda</taxon>
        <taxon>Chelicerata</taxon>
        <taxon>Arachnida</taxon>
        <taxon>Araneae</taxon>
        <taxon>Araneomorphae</taxon>
        <taxon>Entelegynae</taxon>
        <taxon>Araneoidea</taxon>
        <taxon>Araneidae</taxon>
        <taxon>Caerostris</taxon>
    </lineage>
</organism>
<proteinExistence type="predicted"/>
<sequence length="94" mass="10278">MTQQSDSTKRFLLEDLNGGPKEGGGGSIFGNRFRDLIHPSHSNHFRLGSARSSPPPAGKGGRRRGGAEKEEEPFEGCRRIVGEAMRSHARDLHP</sequence>
<feature type="compositionally biased region" description="Basic and acidic residues" evidence="1">
    <location>
        <begin position="75"/>
        <end position="94"/>
    </location>
</feature>
<feature type="region of interest" description="Disordered" evidence="1">
    <location>
        <begin position="1"/>
        <end position="94"/>
    </location>
</feature>
<protein>
    <submittedName>
        <fullName evidence="2">Uncharacterized protein</fullName>
    </submittedName>
</protein>
<evidence type="ECO:0000313" key="2">
    <source>
        <dbReference type="EMBL" id="GIY29264.1"/>
    </source>
</evidence>